<dbReference type="AlphaFoldDB" id="A0A0D0A3A3"/>
<dbReference type="SUPFAM" id="SSF50494">
    <property type="entry name" value="Trypsin-like serine proteases"/>
    <property type="match status" value="1"/>
</dbReference>
<reference evidence="2" key="2">
    <citation type="submission" date="2015-01" db="EMBL/GenBank/DDBJ databases">
        <title>Evolutionary Origins and Diversification of the Mycorrhizal Mutualists.</title>
        <authorList>
            <consortium name="DOE Joint Genome Institute"/>
            <consortium name="Mycorrhizal Genomics Consortium"/>
            <person name="Kohler A."/>
            <person name="Kuo A."/>
            <person name="Nagy L.G."/>
            <person name="Floudas D."/>
            <person name="Copeland A."/>
            <person name="Barry K.W."/>
            <person name="Cichocki N."/>
            <person name="Veneault-Fourrey C."/>
            <person name="LaButti K."/>
            <person name="Lindquist E.A."/>
            <person name="Lipzen A."/>
            <person name="Lundell T."/>
            <person name="Morin E."/>
            <person name="Murat C."/>
            <person name="Riley R."/>
            <person name="Ohm R."/>
            <person name="Sun H."/>
            <person name="Tunlid A."/>
            <person name="Henrissat B."/>
            <person name="Grigoriev I.V."/>
            <person name="Hibbett D.S."/>
            <person name="Martin F."/>
        </authorList>
    </citation>
    <scope>NUCLEOTIDE SEQUENCE [LARGE SCALE GENOMIC DNA]</scope>
    <source>
        <strain evidence="2">441</strain>
    </source>
</reference>
<dbReference type="STRING" id="765257.A0A0D0A3A3"/>
<evidence type="ECO:0008006" key="3">
    <source>
        <dbReference type="Google" id="ProtNLM"/>
    </source>
</evidence>
<organism evidence="1 2">
    <name type="scientific">Pisolithus microcarpus 441</name>
    <dbReference type="NCBI Taxonomy" id="765257"/>
    <lineage>
        <taxon>Eukaryota</taxon>
        <taxon>Fungi</taxon>
        <taxon>Dikarya</taxon>
        <taxon>Basidiomycota</taxon>
        <taxon>Agaricomycotina</taxon>
        <taxon>Agaricomycetes</taxon>
        <taxon>Agaricomycetidae</taxon>
        <taxon>Boletales</taxon>
        <taxon>Sclerodermatineae</taxon>
        <taxon>Pisolithaceae</taxon>
        <taxon>Pisolithus</taxon>
    </lineage>
</organism>
<evidence type="ECO:0000313" key="1">
    <source>
        <dbReference type="EMBL" id="KIK26508.1"/>
    </source>
</evidence>
<dbReference type="EMBL" id="KN833701">
    <property type="protein sequence ID" value="KIK26508.1"/>
    <property type="molecule type" value="Genomic_DNA"/>
</dbReference>
<dbReference type="HOGENOM" id="CLU_049073_0_0_1"/>
<evidence type="ECO:0000313" key="2">
    <source>
        <dbReference type="Proteomes" id="UP000054018"/>
    </source>
</evidence>
<gene>
    <name evidence="1" type="ORF">PISMIDRAFT_259974</name>
</gene>
<dbReference type="PANTHER" id="PTHR43019:SF23">
    <property type="entry name" value="PROTEASE DO-LIKE 5, CHLOROPLASTIC"/>
    <property type="match status" value="1"/>
</dbReference>
<name>A0A0D0A3A3_9AGAM</name>
<reference evidence="1 2" key="1">
    <citation type="submission" date="2014-04" db="EMBL/GenBank/DDBJ databases">
        <authorList>
            <consortium name="DOE Joint Genome Institute"/>
            <person name="Kuo A."/>
            <person name="Kohler A."/>
            <person name="Costa M.D."/>
            <person name="Nagy L.G."/>
            <person name="Floudas D."/>
            <person name="Copeland A."/>
            <person name="Barry K.W."/>
            <person name="Cichocki N."/>
            <person name="Veneault-Fourrey C."/>
            <person name="LaButti K."/>
            <person name="Lindquist E.A."/>
            <person name="Lipzen A."/>
            <person name="Lundell T."/>
            <person name="Morin E."/>
            <person name="Murat C."/>
            <person name="Sun H."/>
            <person name="Tunlid A."/>
            <person name="Henrissat B."/>
            <person name="Grigoriev I.V."/>
            <person name="Hibbett D.S."/>
            <person name="Martin F."/>
            <person name="Nordberg H.P."/>
            <person name="Cantor M.N."/>
            <person name="Hua S.X."/>
        </authorList>
    </citation>
    <scope>NUCLEOTIDE SEQUENCE [LARGE SCALE GENOMIC DNA]</scope>
    <source>
        <strain evidence="1 2">441</strain>
    </source>
</reference>
<dbReference type="Pfam" id="PF13365">
    <property type="entry name" value="Trypsin_2"/>
    <property type="match status" value="1"/>
</dbReference>
<accession>A0A0D0A3A3</accession>
<dbReference type="Gene3D" id="2.40.10.120">
    <property type="match status" value="1"/>
</dbReference>
<dbReference type="OrthoDB" id="10054765at2759"/>
<proteinExistence type="predicted"/>
<dbReference type="PANTHER" id="PTHR43019">
    <property type="entry name" value="SERINE ENDOPROTEASE DEGS"/>
    <property type="match status" value="1"/>
</dbReference>
<sequence>MKVPLSVRACSTRRMQSLPRLPPALFQRSFSFLSRDIAAALVADQHPPGELGRLAREYEQRSATVLQCQLPIEHIPCPARKVDVSSPDSGSVLIVHALDCGQAGIKKTIGSGFAIRPRPGSSDEDTMVLTCAHTLEDRSIVQIASSHSKSNGDKDMYSRSGSWVISEVGGQLATEPLRSVLSAVRHADILLLSVGRSPLRTLPVSPFPAAVGSTVYAHFVSAQKPESDRQWFPWVGGTWRTWMPCTVTGYKDRRGRVAQTGTYDELTQMMFYPAPPPGSSGGPIVNESGTVVGVTLGSMRDYGQSRQQGWGVPAQDIYEVS</sequence>
<keyword evidence="2" id="KW-1185">Reference proteome</keyword>
<dbReference type="InterPro" id="IPR009003">
    <property type="entry name" value="Peptidase_S1_PA"/>
</dbReference>
<protein>
    <recommendedName>
        <fullName evidence="3">Serine protease</fullName>
    </recommendedName>
</protein>
<dbReference type="Proteomes" id="UP000054018">
    <property type="component" value="Unassembled WGS sequence"/>
</dbReference>